<dbReference type="EMBL" id="PXYT01000109">
    <property type="protein sequence ID" value="PSR22519.1"/>
    <property type="molecule type" value="Genomic_DNA"/>
</dbReference>
<dbReference type="Proteomes" id="UP000242699">
    <property type="component" value="Unassembled WGS sequence"/>
</dbReference>
<reference evidence="2 3" key="1">
    <citation type="journal article" date="2014" name="BMC Genomics">
        <title>Comparison of environmental and isolate Sulfobacillus genomes reveals diverse carbon, sulfur, nitrogen, and hydrogen metabolisms.</title>
        <authorList>
            <person name="Justice N.B."/>
            <person name="Norman A."/>
            <person name="Brown C.T."/>
            <person name="Singh A."/>
            <person name="Thomas B.C."/>
            <person name="Banfield J.F."/>
        </authorList>
    </citation>
    <scope>NUCLEOTIDE SEQUENCE [LARGE SCALE GENOMIC DNA]</scope>
    <source>
        <strain evidence="2">AMDSBA1</strain>
    </source>
</reference>
<evidence type="ECO:0000313" key="2">
    <source>
        <dbReference type="EMBL" id="PSR22519.1"/>
    </source>
</evidence>
<evidence type="ECO:0000256" key="1">
    <source>
        <dbReference type="SAM" id="Coils"/>
    </source>
</evidence>
<comment type="caution">
    <text evidence="2">The sequence shown here is derived from an EMBL/GenBank/DDBJ whole genome shotgun (WGS) entry which is preliminary data.</text>
</comment>
<dbReference type="AlphaFoldDB" id="A0A2T2WJU9"/>
<evidence type="ECO:0000313" key="3">
    <source>
        <dbReference type="Proteomes" id="UP000242699"/>
    </source>
</evidence>
<gene>
    <name evidence="2" type="ORF">C7B43_20690</name>
</gene>
<feature type="coiled-coil region" evidence="1">
    <location>
        <begin position="155"/>
        <end position="198"/>
    </location>
</feature>
<protein>
    <submittedName>
        <fullName evidence="2">DUF4391 domain-containing protein</fullName>
    </submittedName>
</protein>
<sequence>MLGLPSTTEINKPLAKKALFEKFKPTAADRKRFDEQIGRLAIVAEISPHTVNLAASEEVSAVYVITVTLKTPDCDKKNMVLLAQFIDQRMVFVLQYGDHARLAAYRAAKVLVSEDKPIDAWQLKLIGLDLGSAWDHIVAQIAHINLASGQDLDAIIAENDRHEKLSNQIAALERKARAEKQSRRKWDYAEEIKRLKRELGGHTNE</sequence>
<name>A0A2T2WJU9_9FIRM</name>
<keyword evidence="1" id="KW-0175">Coiled coil</keyword>
<dbReference type="Pfam" id="PF14335">
    <property type="entry name" value="DUF4391"/>
    <property type="match status" value="1"/>
</dbReference>
<accession>A0A2T2WJU9</accession>
<organism evidence="2 3">
    <name type="scientific">Sulfobacillus benefaciens</name>
    <dbReference type="NCBI Taxonomy" id="453960"/>
    <lineage>
        <taxon>Bacteria</taxon>
        <taxon>Bacillati</taxon>
        <taxon>Bacillota</taxon>
        <taxon>Clostridia</taxon>
        <taxon>Eubacteriales</taxon>
        <taxon>Clostridiales Family XVII. Incertae Sedis</taxon>
        <taxon>Sulfobacillus</taxon>
    </lineage>
</organism>
<dbReference type="InterPro" id="IPR025503">
    <property type="entry name" value="DUF4391"/>
</dbReference>
<proteinExistence type="predicted"/>